<reference evidence="2 3" key="1">
    <citation type="submission" date="2018-06" db="EMBL/GenBank/DDBJ databases">
        <authorList>
            <consortium name="Pathogen Informatics"/>
            <person name="Doyle S."/>
        </authorList>
    </citation>
    <scope>NUCLEOTIDE SEQUENCE [LARGE SCALE GENOMIC DNA]</scope>
    <source>
        <strain evidence="2 3">NCTC11661</strain>
    </source>
</reference>
<dbReference type="RefSeq" id="WP_002664724.1">
    <property type="nucleotide sequence ID" value="NZ_UFTJ01000003.1"/>
</dbReference>
<name>A0A380ZSU4_9FLAO</name>
<evidence type="ECO:0000313" key="2">
    <source>
        <dbReference type="EMBL" id="SUV52412.1"/>
    </source>
</evidence>
<keyword evidence="1" id="KW-0175">Coiled coil</keyword>
<proteinExistence type="predicted"/>
<organism evidence="2 3">
    <name type="scientific">Bergeyella zoohelcum</name>
    <dbReference type="NCBI Taxonomy" id="1015"/>
    <lineage>
        <taxon>Bacteria</taxon>
        <taxon>Pseudomonadati</taxon>
        <taxon>Bacteroidota</taxon>
        <taxon>Flavobacteriia</taxon>
        <taxon>Flavobacteriales</taxon>
        <taxon>Weeksellaceae</taxon>
        <taxon>Bergeyella</taxon>
    </lineage>
</organism>
<feature type="coiled-coil region" evidence="1">
    <location>
        <begin position="283"/>
        <end position="314"/>
    </location>
</feature>
<dbReference type="AlphaFoldDB" id="A0A380ZSU4"/>
<sequence>MSRIRIVKGNITKITGGSHKMYSKEDIINTSGKRIIQQAEEITYGKAETPKERLYVCVKKVPSYPNQYGSCDYYKWRFENFLQRHKTCKHLPPQYYFGPMYTKSNVPYIGDEIDAVKEWWSKVINTEPLKPPYPKYDKGTPIVRESYGYKYCVIFSNYLAPKLSEAGKEWLNRTRRLLQEYIEEGLRKEEFISKYNKGFNEKAKQRQRKTKQNPLKDVELDNDWFQEFAFATHPDAYLDAGLLHLSMADKIAIARTPDMVEWMSVSTWEQAMYVAEEQAKKWVEEGKKEVDEKYEQLKKLYEQVKNKYWDTKNKTL</sequence>
<evidence type="ECO:0000313" key="3">
    <source>
        <dbReference type="Proteomes" id="UP000255515"/>
    </source>
</evidence>
<evidence type="ECO:0000256" key="1">
    <source>
        <dbReference type="SAM" id="Coils"/>
    </source>
</evidence>
<gene>
    <name evidence="2" type="ORF">NCTC11661_01550</name>
</gene>
<protein>
    <submittedName>
        <fullName evidence="2">Uncharacterized protein</fullName>
    </submittedName>
</protein>
<dbReference type="Proteomes" id="UP000255515">
    <property type="component" value="Unassembled WGS sequence"/>
</dbReference>
<accession>A0A380ZSU4</accession>
<dbReference type="EMBL" id="UFTJ01000003">
    <property type="protein sequence ID" value="SUV52412.1"/>
    <property type="molecule type" value="Genomic_DNA"/>
</dbReference>